<evidence type="ECO:0000256" key="5">
    <source>
        <dbReference type="ARBA" id="ARBA00022692"/>
    </source>
</evidence>
<comment type="caution">
    <text evidence="14">The sequence shown here is derived from an EMBL/GenBank/DDBJ whole genome shotgun (WGS) entry which is preliminary data.</text>
</comment>
<keyword evidence="2" id="KW-1003">Cell membrane</keyword>
<evidence type="ECO:0000256" key="6">
    <source>
        <dbReference type="ARBA" id="ARBA00022989"/>
    </source>
</evidence>
<dbReference type="Gene3D" id="1.10.287.950">
    <property type="entry name" value="Methyl-accepting chemotaxis protein"/>
    <property type="match status" value="1"/>
</dbReference>
<organism evidence="14 15">
    <name type="scientific">Thalassotalea euphylliae</name>
    <dbReference type="NCBI Taxonomy" id="1655234"/>
    <lineage>
        <taxon>Bacteria</taxon>
        <taxon>Pseudomonadati</taxon>
        <taxon>Pseudomonadota</taxon>
        <taxon>Gammaproteobacteria</taxon>
        <taxon>Alteromonadales</taxon>
        <taxon>Colwelliaceae</taxon>
        <taxon>Thalassotalea</taxon>
    </lineage>
</organism>
<dbReference type="PANTHER" id="PTHR32089:SF39">
    <property type="entry name" value="METHYL-ACCEPTING CHEMOTAXIS PROTEIN HLYB"/>
    <property type="match status" value="1"/>
</dbReference>
<dbReference type="PROSITE" id="PS50111">
    <property type="entry name" value="CHEMOTAXIS_TRANSDUC_2"/>
    <property type="match status" value="1"/>
</dbReference>
<keyword evidence="5 11" id="KW-0812">Transmembrane</keyword>
<dbReference type="PANTHER" id="PTHR32089">
    <property type="entry name" value="METHYL-ACCEPTING CHEMOTAXIS PROTEIN MCPB"/>
    <property type="match status" value="1"/>
</dbReference>
<reference evidence="14 15" key="1">
    <citation type="submission" date="2018-08" db="EMBL/GenBank/DDBJ databases">
        <title>Thalassotalea euphylliae genome.</title>
        <authorList>
            <person name="Summers S."/>
            <person name="Rice S.A."/>
            <person name="Freckelton M.L."/>
            <person name="Nedved B.T."/>
            <person name="Hadfield M.G."/>
        </authorList>
    </citation>
    <scope>NUCLEOTIDE SEQUENCE [LARGE SCALE GENOMIC DNA]</scope>
    <source>
        <strain evidence="14 15">H1</strain>
    </source>
</reference>
<dbReference type="SUPFAM" id="SSF58104">
    <property type="entry name" value="Methyl-accepting chemotaxis protein (MCP) signaling domain"/>
    <property type="match status" value="1"/>
</dbReference>
<gene>
    <name evidence="14" type="ORF">DXX93_07930</name>
</gene>
<evidence type="ECO:0000256" key="11">
    <source>
        <dbReference type="SAM" id="Phobius"/>
    </source>
</evidence>
<keyword evidence="8 10" id="KW-0807">Transducer</keyword>
<proteinExistence type="inferred from homology"/>
<dbReference type="AlphaFoldDB" id="A0A3E0TRF3"/>
<evidence type="ECO:0000256" key="7">
    <source>
        <dbReference type="ARBA" id="ARBA00023136"/>
    </source>
</evidence>
<name>A0A3E0TRF3_9GAMM</name>
<evidence type="ECO:0000259" key="13">
    <source>
        <dbReference type="PROSITE" id="PS50885"/>
    </source>
</evidence>
<accession>A0A3E0TRF3</accession>
<evidence type="ECO:0000256" key="4">
    <source>
        <dbReference type="ARBA" id="ARBA00022500"/>
    </source>
</evidence>
<dbReference type="Pfam" id="PF00672">
    <property type="entry name" value="HAMP"/>
    <property type="match status" value="1"/>
</dbReference>
<evidence type="ECO:0000256" key="1">
    <source>
        <dbReference type="ARBA" id="ARBA00004651"/>
    </source>
</evidence>
<evidence type="ECO:0000256" key="9">
    <source>
        <dbReference type="ARBA" id="ARBA00029447"/>
    </source>
</evidence>
<dbReference type="EMBL" id="QUOU01000001">
    <property type="protein sequence ID" value="REL26515.1"/>
    <property type="molecule type" value="Genomic_DNA"/>
</dbReference>
<evidence type="ECO:0000256" key="8">
    <source>
        <dbReference type="ARBA" id="ARBA00023224"/>
    </source>
</evidence>
<dbReference type="Pfam" id="PF00015">
    <property type="entry name" value="MCPsignal"/>
    <property type="match status" value="1"/>
</dbReference>
<dbReference type="GO" id="GO:0004888">
    <property type="term" value="F:transmembrane signaling receptor activity"/>
    <property type="evidence" value="ECO:0007669"/>
    <property type="project" value="InterPro"/>
</dbReference>
<dbReference type="GO" id="GO:0005886">
    <property type="term" value="C:plasma membrane"/>
    <property type="evidence" value="ECO:0007669"/>
    <property type="project" value="UniProtKB-SubCell"/>
</dbReference>
<dbReference type="FunFam" id="1.10.287.950:FF:000001">
    <property type="entry name" value="Methyl-accepting chemotaxis sensory transducer"/>
    <property type="match status" value="1"/>
</dbReference>
<keyword evidence="6 11" id="KW-1133">Transmembrane helix</keyword>
<dbReference type="Gene3D" id="6.10.340.10">
    <property type="match status" value="1"/>
</dbReference>
<keyword evidence="7 11" id="KW-0472">Membrane</keyword>
<dbReference type="CDD" id="cd06225">
    <property type="entry name" value="HAMP"/>
    <property type="match status" value="1"/>
</dbReference>
<dbReference type="InterPro" id="IPR004089">
    <property type="entry name" value="MCPsignal_dom"/>
</dbReference>
<dbReference type="PROSITE" id="PS50885">
    <property type="entry name" value="HAMP"/>
    <property type="match status" value="1"/>
</dbReference>
<feature type="transmembrane region" description="Helical" evidence="11">
    <location>
        <begin position="7"/>
        <end position="30"/>
    </location>
</feature>
<dbReference type="RefSeq" id="WP_116007632.1">
    <property type="nucleotide sequence ID" value="NZ_QUOU01000001.1"/>
</dbReference>
<evidence type="ECO:0000313" key="14">
    <source>
        <dbReference type="EMBL" id="REL26515.1"/>
    </source>
</evidence>
<evidence type="ECO:0000313" key="15">
    <source>
        <dbReference type="Proteomes" id="UP000256478"/>
    </source>
</evidence>
<dbReference type="SMART" id="SM00304">
    <property type="entry name" value="HAMP"/>
    <property type="match status" value="1"/>
</dbReference>
<sequence>MTIKSKLLYSFIAIILAFGTLAVYLVYLLFQQGQQTVYAFNQPMQAVVNSQHAAEQFGQAVDLAQSVLIMTTPSENDSVMTQFQELQQAFNQSMAIAQENALTQATKELGESVNAVSSQWFAEKEQYLSAVSQHQLHDMRLLKKQQLKVSALLSEFAKNTEADAEHIAKQVTANTDQQLQLAGITLLIFTLVALFISFYLTNSLLKPISQLKAAAIALSRGDGDLTRRLVNRDKDEIDALSKEFNSFIDKVQHIVSEIAGSVSHTHDKVAEFSRISDSTQQGTEQQKVEIERVNESISQVLTLGSQVTESSESAQRQSNEIVDYTKQGVELTEQSNERMSLLTEKVEAASDVIFSLSNSSGEINSVIEVIQVIADQTNLLALNAAIEAARAGEAGRGFAVVAEEVRALALKTQESTSSIQQTITKVQAMANEAKSLMEVGREQVHSCREVNLSLTDSLQQVLDKLTEIQQVNGEVGRFTHEQELAVKEVNEFLFRITHIANETAKDSLSLKDNSVEVLSAIEHVNANVSTFKLA</sequence>
<evidence type="ECO:0000259" key="12">
    <source>
        <dbReference type="PROSITE" id="PS50111"/>
    </source>
</evidence>
<dbReference type="InterPro" id="IPR003660">
    <property type="entry name" value="HAMP_dom"/>
</dbReference>
<comment type="similarity">
    <text evidence="9">Belongs to the methyl-accepting chemotaxis (MCP) protein family.</text>
</comment>
<dbReference type="GO" id="GO:0007165">
    <property type="term" value="P:signal transduction"/>
    <property type="evidence" value="ECO:0007669"/>
    <property type="project" value="UniProtKB-KW"/>
</dbReference>
<keyword evidence="4" id="KW-0145">Chemotaxis</keyword>
<dbReference type="InterPro" id="IPR004090">
    <property type="entry name" value="Chemotax_Me-accpt_rcpt"/>
</dbReference>
<evidence type="ECO:0000256" key="2">
    <source>
        <dbReference type="ARBA" id="ARBA00022475"/>
    </source>
</evidence>
<protein>
    <submittedName>
        <fullName evidence="14">Methyl-accepting chemotaxis protein</fullName>
    </submittedName>
</protein>
<evidence type="ECO:0000256" key="3">
    <source>
        <dbReference type="ARBA" id="ARBA00022481"/>
    </source>
</evidence>
<evidence type="ECO:0000256" key="10">
    <source>
        <dbReference type="PROSITE-ProRule" id="PRU00284"/>
    </source>
</evidence>
<dbReference type="OrthoDB" id="9809583at2"/>
<keyword evidence="3" id="KW-0488">Methylation</keyword>
<dbReference type="Proteomes" id="UP000256478">
    <property type="component" value="Unassembled WGS sequence"/>
</dbReference>
<feature type="domain" description="HAMP" evidence="13">
    <location>
        <begin position="202"/>
        <end position="256"/>
    </location>
</feature>
<comment type="subcellular location">
    <subcellularLocation>
        <location evidence="1">Cell membrane</location>
        <topology evidence="1">Multi-pass membrane protein</topology>
    </subcellularLocation>
</comment>
<dbReference type="GO" id="GO:0006935">
    <property type="term" value="P:chemotaxis"/>
    <property type="evidence" value="ECO:0007669"/>
    <property type="project" value="UniProtKB-KW"/>
</dbReference>
<dbReference type="PRINTS" id="PR00260">
    <property type="entry name" value="CHEMTRNSDUCR"/>
</dbReference>
<feature type="transmembrane region" description="Helical" evidence="11">
    <location>
        <begin position="179"/>
        <end position="200"/>
    </location>
</feature>
<feature type="domain" description="Methyl-accepting transducer" evidence="12">
    <location>
        <begin position="261"/>
        <end position="497"/>
    </location>
</feature>
<dbReference type="SMART" id="SM00283">
    <property type="entry name" value="MA"/>
    <property type="match status" value="1"/>
</dbReference>